<dbReference type="PANTHER" id="PTHR30055:SF234">
    <property type="entry name" value="HTH-TYPE TRANSCRIPTIONAL REGULATOR BETI"/>
    <property type="match status" value="1"/>
</dbReference>
<dbReference type="EMBL" id="JACHXE010000001">
    <property type="protein sequence ID" value="MBB3074943.1"/>
    <property type="molecule type" value="Genomic_DNA"/>
</dbReference>
<feature type="DNA-binding region" description="H-T-H motif" evidence="5">
    <location>
        <begin position="39"/>
        <end position="58"/>
    </location>
</feature>
<evidence type="ECO:0000256" key="2">
    <source>
        <dbReference type="ARBA" id="ARBA00023015"/>
    </source>
</evidence>
<dbReference type="RefSeq" id="WP_184588754.1">
    <property type="nucleotide sequence ID" value="NZ_BMUP01000001.1"/>
</dbReference>
<keyword evidence="3 5" id="KW-0238">DNA-binding</keyword>
<name>A0A7W5F038_9ACTN</name>
<feature type="domain" description="HTH tetR-type" evidence="6">
    <location>
        <begin position="16"/>
        <end position="76"/>
    </location>
</feature>
<dbReference type="PROSITE" id="PS50977">
    <property type="entry name" value="HTH_TETR_2"/>
    <property type="match status" value="1"/>
</dbReference>
<evidence type="ECO:0000259" key="6">
    <source>
        <dbReference type="PROSITE" id="PS50977"/>
    </source>
</evidence>
<dbReference type="InterPro" id="IPR050109">
    <property type="entry name" value="HTH-type_TetR-like_transc_reg"/>
</dbReference>
<evidence type="ECO:0000256" key="5">
    <source>
        <dbReference type="PROSITE-ProRule" id="PRU00335"/>
    </source>
</evidence>
<dbReference type="Pfam" id="PF00440">
    <property type="entry name" value="TetR_N"/>
    <property type="match status" value="1"/>
</dbReference>
<proteinExistence type="predicted"/>
<dbReference type="Proteomes" id="UP000572907">
    <property type="component" value="Unassembled WGS sequence"/>
</dbReference>
<comment type="caution">
    <text evidence="7">The sequence shown here is derived from an EMBL/GenBank/DDBJ whole genome shotgun (WGS) entry which is preliminary data.</text>
</comment>
<evidence type="ECO:0000256" key="4">
    <source>
        <dbReference type="ARBA" id="ARBA00023163"/>
    </source>
</evidence>
<keyword evidence="2" id="KW-0805">Transcription regulation</keyword>
<evidence type="ECO:0000313" key="7">
    <source>
        <dbReference type="EMBL" id="MBB3074943.1"/>
    </source>
</evidence>
<dbReference type="InterPro" id="IPR001647">
    <property type="entry name" value="HTH_TetR"/>
</dbReference>
<keyword evidence="1" id="KW-0678">Repressor</keyword>
<sequence>MASGTRGPRGPYRTGIKTREQIVLAAAKAFGEKGYRAASLRQIATDVGLSPAALLRHFERKEDLLAAVLNWWEDETAHRENPDLQGLRAIDQLRTSMAYHLEHRGLLELFITLTSEAAANPEHPARDFVRRRYAQVVRTKTDQLLQAVQTGEIPPLTEADAESDIRALLAVMDGLELQWLLDPNMDLVGTFNRYLDHALACWRAGTRPMP</sequence>
<keyword evidence="8" id="KW-1185">Reference proteome</keyword>
<organism evidence="7 8">
    <name type="scientific">Streptomyces violarus</name>
    <dbReference type="NCBI Taxonomy" id="67380"/>
    <lineage>
        <taxon>Bacteria</taxon>
        <taxon>Bacillati</taxon>
        <taxon>Actinomycetota</taxon>
        <taxon>Actinomycetes</taxon>
        <taxon>Kitasatosporales</taxon>
        <taxon>Streptomycetaceae</taxon>
        <taxon>Streptomyces</taxon>
    </lineage>
</organism>
<dbReference type="InterPro" id="IPR039538">
    <property type="entry name" value="BetI_C"/>
</dbReference>
<dbReference type="SUPFAM" id="SSF46689">
    <property type="entry name" value="Homeodomain-like"/>
    <property type="match status" value="1"/>
</dbReference>
<dbReference type="Pfam" id="PF13977">
    <property type="entry name" value="TetR_C_6"/>
    <property type="match status" value="1"/>
</dbReference>
<dbReference type="InterPro" id="IPR009057">
    <property type="entry name" value="Homeodomain-like_sf"/>
</dbReference>
<dbReference type="PANTHER" id="PTHR30055">
    <property type="entry name" value="HTH-TYPE TRANSCRIPTIONAL REGULATOR RUTR"/>
    <property type="match status" value="1"/>
</dbReference>
<dbReference type="PRINTS" id="PR00455">
    <property type="entry name" value="HTHTETR"/>
</dbReference>
<protein>
    <submittedName>
        <fullName evidence="7">AcrR family transcriptional regulator</fullName>
    </submittedName>
</protein>
<gene>
    <name evidence="7" type="ORF">FHS41_001412</name>
</gene>
<dbReference type="InterPro" id="IPR036271">
    <property type="entry name" value="Tet_transcr_reg_TetR-rel_C_sf"/>
</dbReference>
<dbReference type="SUPFAM" id="SSF48498">
    <property type="entry name" value="Tetracyclin repressor-like, C-terminal domain"/>
    <property type="match status" value="1"/>
</dbReference>
<accession>A0A7W5F038</accession>
<keyword evidence="4" id="KW-0804">Transcription</keyword>
<dbReference type="Gene3D" id="1.10.357.10">
    <property type="entry name" value="Tetracycline Repressor, domain 2"/>
    <property type="match status" value="1"/>
</dbReference>
<evidence type="ECO:0000256" key="1">
    <source>
        <dbReference type="ARBA" id="ARBA00022491"/>
    </source>
</evidence>
<dbReference type="AlphaFoldDB" id="A0A7W5F038"/>
<dbReference type="GO" id="GO:0000976">
    <property type="term" value="F:transcription cis-regulatory region binding"/>
    <property type="evidence" value="ECO:0007669"/>
    <property type="project" value="TreeGrafter"/>
</dbReference>
<dbReference type="GO" id="GO:0003700">
    <property type="term" value="F:DNA-binding transcription factor activity"/>
    <property type="evidence" value="ECO:0007669"/>
    <property type="project" value="TreeGrafter"/>
</dbReference>
<evidence type="ECO:0000256" key="3">
    <source>
        <dbReference type="ARBA" id="ARBA00023125"/>
    </source>
</evidence>
<evidence type="ECO:0000313" key="8">
    <source>
        <dbReference type="Proteomes" id="UP000572907"/>
    </source>
</evidence>
<reference evidence="7 8" key="1">
    <citation type="submission" date="2020-08" db="EMBL/GenBank/DDBJ databases">
        <title>Genomic Encyclopedia of Type Strains, Phase III (KMG-III): the genomes of soil and plant-associated and newly described type strains.</title>
        <authorList>
            <person name="Whitman W."/>
        </authorList>
    </citation>
    <scope>NUCLEOTIDE SEQUENCE [LARGE SCALE GENOMIC DNA]</scope>
    <source>
        <strain evidence="7 8">CECT 3237</strain>
    </source>
</reference>